<dbReference type="Proteomes" id="UP000591058">
    <property type="component" value="Unassembled WGS sequence"/>
</dbReference>
<gene>
    <name evidence="2" type="ORF">HG719_10295</name>
</gene>
<accession>A0A7K4DPC7</accession>
<evidence type="ECO:0000313" key="3">
    <source>
        <dbReference type="Proteomes" id="UP000591058"/>
    </source>
</evidence>
<reference evidence="2 3" key="1">
    <citation type="submission" date="2020-04" db="EMBL/GenBank/DDBJ databases">
        <title>Draft genome of Methanobacterium subterraneum isolated from animal feces.</title>
        <authorList>
            <person name="Ouboter H.T."/>
            <person name="Berger S."/>
            <person name="Gungor E."/>
            <person name="Jetten M.S.M."/>
            <person name="Welte C.U."/>
        </authorList>
    </citation>
    <scope>NUCLEOTIDE SEQUENCE [LARGE SCALE GENOMIC DNA]</scope>
    <source>
        <strain evidence="2">HO_2020</strain>
    </source>
</reference>
<organism evidence="2 3">
    <name type="scientific">Methanobacterium subterraneum</name>
    <dbReference type="NCBI Taxonomy" id="59277"/>
    <lineage>
        <taxon>Archaea</taxon>
        <taxon>Methanobacteriati</taxon>
        <taxon>Methanobacteriota</taxon>
        <taxon>Methanomada group</taxon>
        <taxon>Methanobacteria</taxon>
        <taxon>Methanobacteriales</taxon>
        <taxon>Methanobacteriaceae</taxon>
        <taxon>Methanobacterium</taxon>
    </lineage>
</organism>
<dbReference type="EMBL" id="JABBYL010000036">
    <property type="protein sequence ID" value="NMO10198.1"/>
    <property type="molecule type" value="Genomic_DNA"/>
</dbReference>
<evidence type="ECO:0000313" key="2">
    <source>
        <dbReference type="EMBL" id="NMO10198.1"/>
    </source>
</evidence>
<name>A0A7K4DPC7_9EURY</name>
<comment type="caution">
    <text evidence="2">The sequence shown here is derived from an EMBL/GenBank/DDBJ whole genome shotgun (WGS) entry which is preliminary data.</text>
</comment>
<proteinExistence type="predicted"/>
<dbReference type="GeneID" id="43419634"/>
<protein>
    <submittedName>
        <fullName evidence="2">Uncharacterized protein</fullName>
    </submittedName>
</protein>
<feature type="region of interest" description="Disordered" evidence="1">
    <location>
        <begin position="1"/>
        <end position="39"/>
    </location>
</feature>
<evidence type="ECO:0000256" key="1">
    <source>
        <dbReference type="SAM" id="MobiDB-lite"/>
    </source>
</evidence>
<sequence>MTLPKLKPSQRFSDKPHNANRFYDHDAKGDLHELNQPESSKNIPIYKNMRWSSFMLSTPITNFNT</sequence>
<dbReference type="AlphaFoldDB" id="A0A7K4DPC7"/>
<dbReference type="RefSeq" id="WP_157809454.1">
    <property type="nucleotide sequence ID" value="NZ_CP017766.1"/>
</dbReference>
<feature type="compositionally biased region" description="Basic and acidic residues" evidence="1">
    <location>
        <begin position="12"/>
        <end position="35"/>
    </location>
</feature>